<protein>
    <submittedName>
        <fullName evidence="1">Uncharacterized protein</fullName>
    </submittedName>
</protein>
<dbReference type="EMBL" id="CAXAMN010011294">
    <property type="protein sequence ID" value="CAK9034892.1"/>
    <property type="molecule type" value="Genomic_DNA"/>
</dbReference>
<comment type="caution">
    <text evidence="1">The sequence shown here is derived from an EMBL/GenBank/DDBJ whole genome shotgun (WGS) entry which is preliminary data.</text>
</comment>
<name>A0ABP0L7Z0_9DINO</name>
<accession>A0ABP0L7Z0</accession>
<gene>
    <name evidence="1" type="ORF">CCMP2556_LOCUS19692</name>
</gene>
<reference evidence="1 2" key="1">
    <citation type="submission" date="2024-02" db="EMBL/GenBank/DDBJ databases">
        <authorList>
            <person name="Chen Y."/>
            <person name="Shah S."/>
            <person name="Dougan E. K."/>
            <person name="Thang M."/>
            <person name="Chan C."/>
        </authorList>
    </citation>
    <scope>NUCLEOTIDE SEQUENCE [LARGE SCALE GENOMIC DNA]</scope>
</reference>
<sequence>MPRCDPDACLRAKLDGFDYVFKGEPQHYKLEALPSILKEKQCTTATTRPCKRARSVNFVGTAKETFIPSRFSDCELQLKYGCPDYYPSSKVGEFEKQQIKLS</sequence>
<keyword evidence="2" id="KW-1185">Reference proteome</keyword>
<evidence type="ECO:0000313" key="1">
    <source>
        <dbReference type="EMBL" id="CAK9034892.1"/>
    </source>
</evidence>
<dbReference type="Proteomes" id="UP001642484">
    <property type="component" value="Unassembled WGS sequence"/>
</dbReference>
<proteinExistence type="predicted"/>
<organism evidence="1 2">
    <name type="scientific">Durusdinium trenchii</name>
    <dbReference type="NCBI Taxonomy" id="1381693"/>
    <lineage>
        <taxon>Eukaryota</taxon>
        <taxon>Sar</taxon>
        <taxon>Alveolata</taxon>
        <taxon>Dinophyceae</taxon>
        <taxon>Suessiales</taxon>
        <taxon>Symbiodiniaceae</taxon>
        <taxon>Durusdinium</taxon>
    </lineage>
</organism>
<evidence type="ECO:0000313" key="2">
    <source>
        <dbReference type="Proteomes" id="UP001642484"/>
    </source>
</evidence>